<dbReference type="OrthoDB" id="9342687at2"/>
<feature type="transmembrane region" description="Helical" evidence="6">
    <location>
        <begin position="20"/>
        <end position="41"/>
    </location>
</feature>
<dbReference type="EMBL" id="AWQS01000014">
    <property type="protein sequence ID" value="EWT07347.1"/>
    <property type="molecule type" value="Genomic_DNA"/>
</dbReference>
<feature type="transmembrane region" description="Helical" evidence="6">
    <location>
        <begin position="61"/>
        <end position="82"/>
    </location>
</feature>
<accession>W9GQJ4</accession>
<evidence type="ECO:0000256" key="6">
    <source>
        <dbReference type="SAM" id="Phobius"/>
    </source>
</evidence>
<organism evidence="8 9">
    <name type="scientific">Intrasporangium chromatireducens Q5-1</name>
    <dbReference type="NCBI Taxonomy" id="584657"/>
    <lineage>
        <taxon>Bacteria</taxon>
        <taxon>Bacillati</taxon>
        <taxon>Actinomycetota</taxon>
        <taxon>Actinomycetes</taxon>
        <taxon>Micrococcales</taxon>
        <taxon>Intrasporangiaceae</taxon>
        <taxon>Intrasporangium</taxon>
    </lineage>
</organism>
<keyword evidence="5 6" id="KW-0472">Membrane</keyword>
<keyword evidence="3 6" id="KW-0812">Transmembrane</keyword>
<dbReference type="InterPro" id="IPR023845">
    <property type="entry name" value="DUF3817_TM"/>
</dbReference>
<evidence type="ECO:0000256" key="1">
    <source>
        <dbReference type="ARBA" id="ARBA00004651"/>
    </source>
</evidence>
<evidence type="ECO:0000259" key="7">
    <source>
        <dbReference type="Pfam" id="PF12823"/>
    </source>
</evidence>
<dbReference type="PANTHER" id="PTHR40077">
    <property type="entry name" value="MEMBRANE PROTEIN-RELATED"/>
    <property type="match status" value="1"/>
</dbReference>
<protein>
    <recommendedName>
        <fullName evidence="7">DUF3817 domain-containing protein</fullName>
    </recommendedName>
</protein>
<evidence type="ECO:0000256" key="3">
    <source>
        <dbReference type="ARBA" id="ARBA00022692"/>
    </source>
</evidence>
<feature type="domain" description="DUF3817" evidence="7">
    <location>
        <begin position="19"/>
        <end position="106"/>
    </location>
</feature>
<dbReference type="PANTHER" id="PTHR40077:SF2">
    <property type="entry name" value="MEMBRANE PROTEIN"/>
    <property type="match status" value="1"/>
</dbReference>
<dbReference type="RefSeq" id="WP_034713494.1">
    <property type="nucleotide sequence ID" value="NZ_AWQS01000014.1"/>
</dbReference>
<dbReference type="GO" id="GO:0005886">
    <property type="term" value="C:plasma membrane"/>
    <property type="evidence" value="ECO:0007669"/>
    <property type="project" value="UniProtKB-SubCell"/>
</dbReference>
<dbReference type="Proteomes" id="UP000019494">
    <property type="component" value="Unassembled WGS sequence"/>
</dbReference>
<comment type="caution">
    <text evidence="8">The sequence shown here is derived from an EMBL/GenBank/DDBJ whole genome shotgun (WGS) entry which is preliminary data.</text>
</comment>
<reference evidence="9" key="1">
    <citation type="submission" date="2013-08" db="EMBL/GenBank/DDBJ databases">
        <title>Intrasporangium oryzae NRRL B-24470.</title>
        <authorList>
            <person name="Liu H."/>
            <person name="Wang G."/>
        </authorList>
    </citation>
    <scope>NUCLEOTIDE SEQUENCE [LARGE SCALE GENOMIC DNA]</scope>
    <source>
        <strain evidence="9">Q5-1</strain>
    </source>
</reference>
<keyword evidence="9" id="KW-1185">Reference proteome</keyword>
<keyword evidence="4 6" id="KW-1133">Transmembrane helix</keyword>
<dbReference type="AlphaFoldDB" id="W9GQJ4"/>
<gene>
    <name evidence="8" type="ORF">N864_08300</name>
</gene>
<sequence length="131" mass="14576">MSTYPTKLAKPKQIRTALSIYRVMAIVAGIALFILIAEMVMKYAMHMDNFLTENWSYIHGFIYMAYAASVANLGLKCAWSLWRIVKNLLVGFVPVLPWVVEPKVNRETHALLQRAYVADDVTGAAAGGQAV</sequence>
<keyword evidence="2" id="KW-1003">Cell membrane</keyword>
<name>W9GQJ4_9MICO</name>
<evidence type="ECO:0000256" key="2">
    <source>
        <dbReference type="ARBA" id="ARBA00022475"/>
    </source>
</evidence>
<evidence type="ECO:0000256" key="5">
    <source>
        <dbReference type="ARBA" id="ARBA00023136"/>
    </source>
</evidence>
<proteinExistence type="predicted"/>
<evidence type="ECO:0000313" key="8">
    <source>
        <dbReference type="EMBL" id="EWT07347.1"/>
    </source>
</evidence>
<dbReference type="Pfam" id="PF12823">
    <property type="entry name" value="DUF3817"/>
    <property type="match status" value="1"/>
</dbReference>
<comment type="subcellular location">
    <subcellularLocation>
        <location evidence="1">Cell membrane</location>
        <topology evidence="1">Multi-pass membrane protein</topology>
    </subcellularLocation>
</comment>
<evidence type="ECO:0000256" key="4">
    <source>
        <dbReference type="ARBA" id="ARBA00022989"/>
    </source>
</evidence>
<evidence type="ECO:0000313" key="9">
    <source>
        <dbReference type="Proteomes" id="UP000019494"/>
    </source>
</evidence>
<dbReference type="NCBIfam" id="TIGR03954">
    <property type="entry name" value="integ_memb_HG"/>
    <property type="match status" value="1"/>
</dbReference>